<dbReference type="AlphaFoldDB" id="A0A1H0UEY8"/>
<gene>
    <name evidence="5" type="ORF">SAMN05660330_03504</name>
</gene>
<dbReference type="GO" id="GO:0003700">
    <property type="term" value="F:DNA-binding transcription factor activity"/>
    <property type="evidence" value="ECO:0007669"/>
    <property type="project" value="InterPro"/>
</dbReference>
<evidence type="ECO:0000256" key="2">
    <source>
        <dbReference type="ARBA" id="ARBA00023125"/>
    </source>
</evidence>
<reference evidence="5 6" key="1">
    <citation type="submission" date="2016-10" db="EMBL/GenBank/DDBJ databases">
        <authorList>
            <person name="de Groot N.N."/>
        </authorList>
    </citation>
    <scope>NUCLEOTIDE SEQUENCE [LARGE SCALE GENOMIC DNA]</scope>
    <source>
        <strain evidence="5 6">DSM 12130</strain>
    </source>
</reference>
<evidence type="ECO:0000313" key="5">
    <source>
        <dbReference type="EMBL" id="SDP64426.1"/>
    </source>
</evidence>
<dbReference type="EMBL" id="FNJI01000031">
    <property type="protein sequence ID" value="SDP64426.1"/>
    <property type="molecule type" value="Genomic_DNA"/>
</dbReference>
<proteinExistence type="predicted"/>
<sequence>MVNKEIAIPYYLQLADIIRDQINTGIFRPNDLIPSERELCEKYNISRSTVRQTIQLLKEEGLLSKEKGVGTRVKQPVFEQNLLGHHNLDLQMKEKGYQASTKILKHEELTGSSRVQRLLNLKITDRLLKITRLRIVDNCPFFIEKIYIPRSKFPDIKPDDFNDTYIFLKTIEKDYGIALGRIDVFLEPVLLNDYERHIMGIKESPAPGLLVERISNDDDGRPVALTKRVFRGDRCRHMLVIK</sequence>
<dbReference type="Pfam" id="PF00392">
    <property type="entry name" value="GntR"/>
    <property type="match status" value="1"/>
</dbReference>
<dbReference type="InterPro" id="IPR036390">
    <property type="entry name" value="WH_DNA-bd_sf"/>
</dbReference>
<dbReference type="InterPro" id="IPR011663">
    <property type="entry name" value="UTRA"/>
</dbReference>
<dbReference type="GO" id="GO:0003677">
    <property type="term" value="F:DNA binding"/>
    <property type="evidence" value="ECO:0007669"/>
    <property type="project" value="UniProtKB-KW"/>
</dbReference>
<dbReference type="PANTHER" id="PTHR44846:SF1">
    <property type="entry name" value="MANNOSYL-D-GLYCERATE TRANSPORT_METABOLISM SYSTEM REPRESSOR MNGR-RELATED"/>
    <property type="match status" value="1"/>
</dbReference>
<organism evidence="5 6">
    <name type="scientific">Desulforhopalus singaporensis</name>
    <dbReference type="NCBI Taxonomy" id="91360"/>
    <lineage>
        <taxon>Bacteria</taxon>
        <taxon>Pseudomonadati</taxon>
        <taxon>Thermodesulfobacteriota</taxon>
        <taxon>Desulfobulbia</taxon>
        <taxon>Desulfobulbales</taxon>
        <taxon>Desulfocapsaceae</taxon>
        <taxon>Desulforhopalus</taxon>
    </lineage>
</organism>
<dbReference type="SUPFAM" id="SSF64288">
    <property type="entry name" value="Chorismate lyase-like"/>
    <property type="match status" value="1"/>
</dbReference>
<name>A0A1H0UEY8_9BACT</name>
<keyword evidence="6" id="KW-1185">Reference proteome</keyword>
<dbReference type="Proteomes" id="UP000199073">
    <property type="component" value="Unassembled WGS sequence"/>
</dbReference>
<dbReference type="SMART" id="SM00866">
    <property type="entry name" value="UTRA"/>
    <property type="match status" value="1"/>
</dbReference>
<protein>
    <submittedName>
        <fullName evidence="5">GntR family transcriptional regulator</fullName>
    </submittedName>
</protein>
<dbReference type="Gene3D" id="1.10.10.10">
    <property type="entry name" value="Winged helix-like DNA-binding domain superfamily/Winged helix DNA-binding domain"/>
    <property type="match status" value="1"/>
</dbReference>
<dbReference type="RefSeq" id="WP_176761291.1">
    <property type="nucleotide sequence ID" value="NZ_FNJI01000031.1"/>
</dbReference>
<dbReference type="Gene3D" id="3.40.1410.10">
    <property type="entry name" value="Chorismate lyase-like"/>
    <property type="match status" value="1"/>
</dbReference>
<dbReference type="InterPro" id="IPR000524">
    <property type="entry name" value="Tscrpt_reg_HTH_GntR"/>
</dbReference>
<dbReference type="FunFam" id="1.10.10.10:FF:000079">
    <property type="entry name" value="GntR family transcriptional regulator"/>
    <property type="match status" value="1"/>
</dbReference>
<dbReference type="PROSITE" id="PS50949">
    <property type="entry name" value="HTH_GNTR"/>
    <property type="match status" value="1"/>
</dbReference>
<dbReference type="PRINTS" id="PR00035">
    <property type="entry name" value="HTHGNTR"/>
</dbReference>
<dbReference type="STRING" id="91360.SAMN05660330_03504"/>
<dbReference type="SUPFAM" id="SSF46785">
    <property type="entry name" value="Winged helix' DNA-binding domain"/>
    <property type="match status" value="1"/>
</dbReference>
<dbReference type="GO" id="GO:0045892">
    <property type="term" value="P:negative regulation of DNA-templated transcription"/>
    <property type="evidence" value="ECO:0007669"/>
    <property type="project" value="TreeGrafter"/>
</dbReference>
<feature type="domain" description="HTH gntR-type" evidence="4">
    <location>
        <begin position="8"/>
        <end position="76"/>
    </location>
</feature>
<dbReference type="SMART" id="SM00345">
    <property type="entry name" value="HTH_GNTR"/>
    <property type="match status" value="1"/>
</dbReference>
<dbReference type="Pfam" id="PF07702">
    <property type="entry name" value="UTRA"/>
    <property type="match status" value="1"/>
</dbReference>
<dbReference type="InterPro" id="IPR028978">
    <property type="entry name" value="Chorismate_lyase_/UTRA_dom_sf"/>
</dbReference>
<evidence type="ECO:0000256" key="3">
    <source>
        <dbReference type="ARBA" id="ARBA00023163"/>
    </source>
</evidence>
<dbReference type="CDD" id="cd07377">
    <property type="entry name" value="WHTH_GntR"/>
    <property type="match status" value="1"/>
</dbReference>
<dbReference type="PANTHER" id="PTHR44846">
    <property type="entry name" value="MANNOSYL-D-GLYCERATE TRANSPORT/METABOLISM SYSTEM REPRESSOR MNGR-RELATED"/>
    <property type="match status" value="1"/>
</dbReference>
<dbReference type="InterPro" id="IPR050679">
    <property type="entry name" value="Bact_HTH_transcr_reg"/>
</dbReference>
<keyword evidence="2" id="KW-0238">DNA-binding</keyword>
<dbReference type="InterPro" id="IPR036388">
    <property type="entry name" value="WH-like_DNA-bd_sf"/>
</dbReference>
<accession>A0A1H0UEY8</accession>
<evidence type="ECO:0000256" key="1">
    <source>
        <dbReference type="ARBA" id="ARBA00023015"/>
    </source>
</evidence>
<evidence type="ECO:0000313" key="6">
    <source>
        <dbReference type="Proteomes" id="UP000199073"/>
    </source>
</evidence>
<evidence type="ECO:0000259" key="4">
    <source>
        <dbReference type="PROSITE" id="PS50949"/>
    </source>
</evidence>
<keyword evidence="3" id="KW-0804">Transcription</keyword>
<keyword evidence="1" id="KW-0805">Transcription regulation</keyword>